<accession>A0A846M290</accession>
<dbReference type="Gene3D" id="3.40.50.300">
    <property type="entry name" value="P-loop containing nucleotide triphosphate hydrolases"/>
    <property type="match status" value="1"/>
</dbReference>
<dbReference type="GO" id="GO:0016887">
    <property type="term" value="F:ATP hydrolysis activity"/>
    <property type="evidence" value="ECO:0007669"/>
    <property type="project" value="InterPro"/>
</dbReference>
<dbReference type="AlphaFoldDB" id="A0A846M290"/>
<dbReference type="RefSeq" id="WP_167302929.1">
    <property type="nucleotide sequence ID" value="NZ_JAASQR010000002.1"/>
</dbReference>
<evidence type="ECO:0000313" key="4">
    <source>
        <dbReference type="Proteomes" id="UP000576821"/>
    </source>
</evidence>
<evidence type="ECO:0000313" key="3">
    <source>
        <dbReference type="EMBL" id="NIJ16267.1"/>
    </source>
</evidence>
<feature type="domain" description="ORC1/DEAH AAA+ ATPase" evidence="2">
    <location>
        <begin position="76"/>
        <end position="232"/>
    </location>
</feature>
<dbReference type="EMBL" id="JAASQR010000002">
    <property type="protein sequence ID" value="NIJ16267.1"/>
    <property type="molecule type" value="Genomic_DNA"/>
</dbReference>
<reference evidence="3 4" key="1">
    <citation type="submission" date="2020-03" db="EMBL/GenBank/DDBJ databases">
        <title>Genomic Encyclopedia of Type Strains, Phase IV (KMG-IV): sequencing the most valuable type-strain genomes for metagenomic binning, comparative biology and taxonomic classification.</title>
        <authorList>
            <person name="Goeker M."/>
        </authorList>
    </citation>
    <scope>NUCLEOTIDE SEQUENCE [LARGE SCALE GENOMIC DNA]</scope>
    <source>
        <strain evidence="3 4">DSM 21299</strain>
    </source>
</reference>
<evidence type="ECO:0000256" key="1">
    <source>
        <dbReference type="SAM" id="MobiDB-lite"/>
    </source>
</evidence>
<evidence type="ECO:0000259" key="2">
    <source>
        <dbReference type="Pfam" id="PF13401"/>
    </source>
</evidence>
<dbReference type="InterPro" id="IPR049945">
    <property type="entry name" value="AAA_22"/>
</dbReference>
<dbReference type="Pfam" id="PF13401">
    <property type="entry name" value="AAA_22"/>
    <property type="match status" value="1"/>
</dbReference>
<organism evidence="3 4">
    <name type="scientific">Sphingobium vermicomposti</name>
    <dbReference type="NCBI Taxonomy" id="529005"/>
    <lineage>
        <taxon>Bacteria</taxon>
        <taxon>Pseudomonadati</taxon>
        <taxon>Pseudomonadota</taxon>
        <taxon>Alphaproteobacteria</taxon>
        <taxon>Sphingomonadales</taxon>
        <taxon>Sphingomonadaceae</taxon>
        <taxon>Sphingobium</taxon>
    </lineage>
</organism>
<gene>
    <name evidence="3" type="ORF">FHS54_001233</name>
</gene>
<sequence length="388" mass="43029">MTTYKKPKRITGLARPDPYDFVAQARAEHAQEVVENMWVDTARQRQPLNEIRKYMRISKKKRRGTPLGGRRLSQFSQAGKSAIAERLIYEVEQEAIEAGAEPNPYRVIHITISARMTLKMLFLAILNRLADDFADQDGKALKVTHKAKGRIRGASGDNVMILEQRIEEWVARLGVELIVIDEVQLLATKDERSMTDPDYGQTVLTADAFEVTKKLQSFIDRGVVPIVFIGDETSESFFKINSQFAARLGTALELPPLNVKKASDRKQFMDFCKEYDRQLVARDASPVPTCLTDHAVLTGLITASGGHIGRAARLIQVAMPAALERGAVTMEAYDLSNAVRDYAIDLGWIGYDPFSVVAPAVTITDEDESATIEQDPADAADAESVDAE</sequence>
<name>A0A846M290_9SPHN</name>
<proteinExistence type="predicted"/>
<comment type="caution">
    <text evidence="3">The sequence shown here is derived from an EMBL/GenBank/DDBJ whole genome shotgun (WGS) entry which is preliminary data.</text>
</comment>
<feature type="region of interest" description="Disordered" evidence="1">
    <location>
        <begin position="366"/>
        <end position="388"/>
    </location>
</feature>
<dbReference type="InterPro" id="IPR027417">
    <property type="entry name" value="P-loop_NTPase"/>
</dbReference>
<keyword evidence="4" id="KW-1185">Reference proteome</keyword>
<dbReference type="SUPFAM" id="SSF52540">
    <property type="entry name" value="P-loop containing nucleoside triphosphate hydrolases"/>
    <property type="match status" value="1"/>
</dbReference>
<dbReference type="Proteomes" id="UP000576821">
    <property type="component" value="Unassembled WGS sequence"/>
</dbReference>
<protein>
    <recommendedName>
        <fullName evidence="2">ORC1/DEAH AAA+ ATPase domain-containing protein</fullName>
    </recommendedName>
</protein>